<evidence type="ECO:0000313" key="3">
    <source>
        <dbReference type="Proteomes" id="UP000664203"/>
    </source>
</evidence>
<feature type="region of interest" description="Disordered" evidence="1">
    <location>
        <begin position="1"/>
        <end position="60"/>
    </location>
</feature>
<feature type="compositionally biased region" description="Basic and acidic residues" evidence="1">
    <location>
        <begin position="442"/>
        <end position="459"/>
    </location>
</feature>
<feature type="region of interest" description="Disordered" evidence="1">
    <location>
        <begin position="92"/>
        <end position="148"/>
    </location>
</feature>
<keyword evidence="3" id="KW-1185">Reference proteome</keyword>
<dbReference type="OrthoDB" id="5348779at2759"/>
<evidence type="ECO:0000313" key="2">
    <source>
        <dbReference type="EMBL" id="CAF9916461.1"/>
    </source>
</evidence>
<dbReference type="EMBL" id="CAJPDR010000091">
    <property type="protein sequence ID" value="CAF9916461.1"/>
    <property type="molecule type" value="Genomic_DNA"/>
</dbReference>
<comment type="caution">
    <text evidence="2">The sequence shown here is derived from an EMBL/GenBank/DDBJ whole genome shotgun (WGS) entry which is preliminary data.</text>
</comment>
<protein>
    <submittedName>
        <fullName evidence="2">Uncharacterized protein</fullName>
    </submittedName>
</protein>
<sequence>MSTIDYEDYAYSSEEESQQMKEQEVIDTSAVNPDGLEEDGFENASDNTSDEDEDKDHNVDIDEYASFNTDLEKYQYDQLRWNSISNPRKYTIAKKKGKEEGEAQKKAKARREDKSQPSTKPKALLKSRRKGKDDARTTSELEVETPKEGEINFDSSENLWYSYKKEGNYISERATFHHWIRANLSRDENAKGSYVFPRKRGLGNYNITCFNAVQQHWGLQRPHYAPVMFEWERLNRADPAYSLGNLYYHNLLVIDYWRAPVRGFREIPLVISSAFEGGYMEPATRLHSEMAYEDIRARMPPFLEVSTKKGTTKTKALSKASTFSGRSRHFRETAGAISWDKREGSDKIKTYIAEIVKPINNSTQGSRDLTKAEVGKMRLRNFGTKPGRAKEGTSEESKRKYQAEIQKGAGQTPATTSPQNRKGEDDDSQEHKVEDEVPLAEGDEHQKPTDEGGRIYHPDDCDDLYEDQKDELIIAGESNAAPPRFVFRCTEAPFLQAMTEEEALGHPLVDVSDPRNHVPKFSNEVDAIRDALKVTVDHFREIFDAEPNMYEGSNYISEYCNIQDQMDDLLLYDATALRRLGRWEGTVFDWDQAEVEEEPCIGRKQPF</sequence>
<feature type="compositionally biased region" description="Basic and acidic residues" evidence="1">
    <location>
        <begin position="388"/>
        <end position="402"/>
    </location>
</feature>
<name>A0A8H3F936_9LECA</name>
<proteinExistence type="predicted"/>
<feature type="compositionally biased region" description="Basic and acidic residues" evidence="1">
    <location>
        <begin position="97"/>
        <end position="115"/>
    </location>
</feature>
<organism evidence="2 3">
    <name type="scientific">Alectoria fallacina</name>
    <dbReference type="NCBI Taxonomy" id="1903189"/>
    <lineage>
        <taxon>Eukaryota</taxon>
        <taxon>Fungi</taxon>
        <taxon>Dikarya</taxon>
        <taxon>Ascomycota</taxon>
        <taxon>Pezizomycotina</taxon>
        <taxon>Lecanoromycetes</taxon>
        <taxon>OSLEUM clade</taxon>
        <taxon>Lecanoromycetidae</taxon>
        <taxon>Lecanorales</taxon>
        <taxon>Lecanorineae</taxon>
        <taxon>Parmeliaceae</taxon>
        <taxon>Alectoria</taxon>
    </lineage>
</organism>
<dbReference type="Proteomes" id="UP000664203">
    <property type="component" value="Unassembled WGS sequence"/>
</dbReference>
<evidence type="ECO:0000256" key="1">
    <source>
        <dbReference type="SAM" id="MobiDB-lite"/>
    </source>
</evidence>
<feature type="compositionally biased region" description="Basic and acidic residues" evidence="1">
    <location>
        <begin position="421"/>
        <end position="435"/>
    </location>
</feature>
<feature type="region of interest" description="Disordered" evidence="1">
    <location>
        <begin position="362"/>
        <end position="462"/>
    </location>
</feature>
<dbReference type="InterPro" id="IPR018247">
    <property type="entry name" value="EF_Hand_1_Ca_BS"/>
</dbReference>
<reference evidence="2" key="1">
    <citation type="submission" date="2021-03" db="EMBL/GenBank/DDBJ databases">
        <authorList>
            <person name="Tagirdzhanova G."/>
        </authorList>
    </citation>
    <scope>NUCLEOTIDE SEQUENCE</scope>
</reference>
<dbReference type="PROSITE" id="PS00018">
    <property type="entry name" value="EF_HAND_1"/>
    <property type="match status" value="1"/>
</dbReference>
<feature type="compositionally biased region" description="Basic and acidic residues" evidence="1">
    <location>
        <begin position="131"/>
        <end position="148"/>
    </location>
</feature>
<feature type="compositionally biased region" description="Acidic residues" evidence="1">
    <location>
        <begin position="1"/>
        <end position="17"/>
    </location>
</feature>
<gene>
    <name evidence="2" type="ORF">ALECFALPRED_010727</name>
</gene>
<accession>A0A8H3F936</accession>
<dbReference type="AlphaFoldDB" id="A0A8H3F936"/>